<dbReference type="Proteomes" id="UP000059680">
    <property type="component" value="Chromosome 5"/>
</dbReference>
<dbReference type="eggNOG" id="ENOG502R3F8">
    <property type="taxonomic scope" value="Eukaryota"/>
</dbReference>
<dbReference type="PaxDb" id="39947-A0A0N7KKF0"/>
<reference evidence="1 2" key="2">
    <citation type="journal article" date="2013" name="Plant Cell Physiol.">
        <title>Rice Annotation Project Database (RAP-DB): an integrative and interactive database for rice genomics.</title>
        <authorList>
            <person name="Sakai H."/>
            <person name="Lee S.S."/>
            <person name="Tanaka T."/>
            <person name="Numa H."/>
            <person name="Kim J."/>
            <person name="Kawahara Y."/>
            <person name="Wakimoto H."/>
            <person name="Yang C.C."/>
            <person name="Iwamoto M."/>
            <person name="Abe T."/>
            <person name="Yamada Y."/>
            <person name="Muto A."/>
            <person name="Inokuchi H."/>
            <person name="Ikemura T."/>
            <person name="Matsumoto T."/>
            <person name="Sasaki T."/>
            <person name="Itoh T."/>
        </authorList>
    </citation>
    <scope>NUCLEOTIDE SEQUENCE [LARGE SCALE GENOMIC DNA]</scope>
    <source>
        <strain evidence="2">cv. Nipponbare</strain>
    </source>
</reference>
<proteinExistence type="predicted"/>
<protein>
    <submittedName>
        <fullName evidence="1">Os05g0252050 protein</fullName>
    </submittedName>
</protein>
<dbReference type="AlphaFoldDB" id="A0A0N7KKF0"/>
<feature type="non-terminal residue" evidence="1">
    <location>
        <position position="111"/>
    </location>
</feature>
<organism evidence="1 2">
    <name type="scientific">Oryza sativa subsp. japonica</name>
    <name type="common">Rice</name>
    <dbReference type="NCBI Taxonomy" id="39947"/>
    <lineage>
        <taxon>Eukaryota</taxon>
        <taxon>Viridiplantae</taxon>
        <taxon>Streptophyta</taxon>
        <taxon>Embryophyta</taxon>
        <taxon>Tracheophyta</taxon>
        <taxon>Spermatophyta</taxon>
        <taxon>Magnoliopsida</taxon>
        <taxon>Liliopsida</taxon>
        <taxon>Poales</taxon>
        <taxon>Poaceae</taxon>
        <taxon>BOP clade</taxon>
        <taxon>Oryzoideae</taxon>
        <taxon>Oryzeae</taxon>
        <taxon>Oryzinae</taxon>
        <taxon>Oryza</taxon>
        <taxon>Oryza sativa</taxon>
    </lineage>
</organism>
<dbReference type="InParanoid" id="A0A0N7KKF0"/>
<reference evidence="2" key="1">
    <citation type="journal article" date="2005" name="Nature">
        <title>The map-based sequence of the rice genome.</title>
        <authorList>
            <consortium name="International rice genome sequencing project (IRGSP)"/>
            <person name="Matsumoto T."/>
            <person name="Wu J."/>
            <person name="Kanamori H."/>
            <person name="Katayose Y."/>
            <person name="Fujisawa M."/>
            <person name="Namiki N."/>
            <person name="Mizuno H."/>
            <person name="Yamamoto K."/>
            <person name="Antonio B.A."/>
            <person name="Baba T."/>
            <person name="Sakata K."/>
            <person name="Nagamura Y."/>
            <person name="Aoki H."/>
            <person name="Arikawa K."/>
            <person name="Arita K."/>
            <person name="Bito T."/>
            <person name="Chiden Y."/>
            <person name="Fujitsuka N."/>
            <person name="Fukunaka R."/>
            <person name="Hamada M."/>
            <person name="Harada C."/>
            <person name="Hayashi A."/>
            <person name="Hijishita S."/>
            <person name="Honda M."/>
            <person name="Hosokawa S."/>
            <person name="Ichikawa Y."/>
            <person name="Idonuma A."/>
            <person name="Iijima M."/>
            <person name="Ikeda M."/>
            <person name="Ikeno M."/>
            <person name="Ito K."/>
            <person name="Ito S."/>
            <person name="Ito T."/>
            <person name="Ito Y."/>
            <person name="Ito Y."/>
            <person name="Iwabuchi A."/>
            <person name="Kamiya K."/>
            <person name="Karasawa W."/>
            <person name="Kurita K."/>
            <person name="Katagiri S."/>
            <person name="Kikuta A."/>
            <person name="Kobayashi H."/>
            <person name="Kobayashi N."/>
            <person name="Machita K."/>
            <person name="Maehara T."/>
            <person name="Masukawa M."/>
            <person name="Mizubayashi T."/>
            <person name="Mukai Y."/>
            <person name="Nagasaki H."/>
            <person name="Nagata Y."/>
            <person name="Naito S."/>
            <person name="Nakashima M."/>
            <person name="Nakama Y."/>
            <person name="Nakamichi Y."/>
            <person name="Nakamura M."/>
            <person name="Meguro A."/>
            <person name="Negishi M."/>
            <person name="Ohta I."/>
            <person name="Ohta T."/>
            <person name="Okamoto M."/>
            <person name="Ono N."/>
            <person name="Saji S."/>
            <person name="Sakaguchi M."/>
            <person name="Sakai K."/>
            <person name="Shibata M."/>
            <person name="Shimokawa T."/>
            <person name="Song J."/>
            <person name="Takazaki Y."/>
            <person name="Terasawa K."/>
            <person name="Tsugane M."/>
            <person name="Tsuji K."/>
            <person name="Ueda S."/>
            <person name="Waki K."/>
            <person name="Yamagata H."/>
            <person name="Yamamoto M."/>
            <person name="Yamamoto S."/>
            <person name="Yamane H."/>
            <person name="Yoshiki S."/>
            <person name="Yoshihara R."/>
            <person name="Yukawa K."/>
            <person name="Zhong H."/>
            <person name="Yano M."/>
            <person name="Yuan Q."/>
            <person name="Ouyang S."/>
            <person name="Liu J."/>
            <person name="Jones K.M."/>
            <person name="Gansberger K."/>
            <person name="Moffat K."/>
            <person name="Hill J."/>
            <person name="Bera J."/>
            <person name="Fadrosh D."/>
            <person name="Jin S."/>
            <person name="Johri S."/>
            <person name="Kim M."/>
            <person name="Overton L."/>
            <person name="Reardon M."/>
            <person name="Tsitrin T."/>
            <person name="Vuong H."/>
            <person name="Weaver B."/>
            <person name="Ciecko A."/>
            <person name="Tallon L."/>
            <person name="Jackson J."/>
            <person name="Pai G."/>
            <person name="Aken S.V."/>
            <person name="Utterback T."/>
            <person name="Reidmuller S."/>
            <person name="Feldblyum T."/>
            <person name="Hsiao J."/>
            <person name="Zismann V."/>
            <person name="Iobst S."/>
            <person name="de Vazeille A.R."/>
            <person name="Buell C.R."/>
            <person name="Ying K."/>
            <person name="Li Y."/>
            <person name="Lu T."/>
            <person name="Huang Y."/>
            <person name="Zhao Q."/>
            <person name="Feng Q."/>
            <person name="Zhang L."/>
            <person name="Zhu J."/>
            <person name="Weng Q."/>
            <person name="Mu J."/>
            <person name="Lu Y."/>
            <person name="Fan D."/>
            <person name="Liu Y."/>
            <person name="Guan J."/>
            <person name="Zhang Y."/>
            <person name="Yu S."/>
            <person name="Liu X."/>
            <person name="Zhang Y."/>
            <person name="Hong G."/>
            <person name="Han B."/>
            <person name="Choisne N."/>
            <person name="Demange N."/>
            <person name="Orjeda G."/>
            <person name="Samain S."/>
            <person name="Cattolico L."/>
            <person name="Pelletier E."/>
            <person name="Couloux A."/>
            <person name="Segurens B."/>
            <person name="Wincker P."/>
            <person name="D'Hont A."/>
            <person name="Scarpelli C."/>
            <person name="Weissenbach J."/>
            <person name="Salanoubat M."/>
            <person name="Quetier F."/>
            <person name="Yu Y."/>
            <person name="Kim H.R."/>
            <person name="Rambo T."/>
            <person name="Currie J."/>
            <person name="Collura K."/>
            <person name="Luo M."/>
            <person name="Yang T."/>
            <person name="Ammiraju J.S.S."/>
            <person name="Engler F."/>
            <person name="Soderlund C."/>
            <person name="Wing R.A."/>
            <person name="Palmer L.E."/>
            <person name="de la Bastide M."/>
            <person name="Spiegel L."/>
            <person name="Nascimento L."/>
            <person name="Zutavern T."/>
            <person name="O'Shaughnessy A."/>
            <person name="Dike S."/>
            <person name="Dedhia N."/>
            <person name="Preston R."/>
            <person name="Balija V."/>
            <person name="McCombie W.R."/>
            <person name="Chow T."/>
            <person name="Chen H."/>
            <person name="Chung M."/>
            <person name="Chen C."/>
            <person name="Shaw J."/>
            <person name="Wu H."/>
            <person name="Hsiao K."/>
            <person name="Chao Y."/>
            <person name="Chu M."/>
            <person name="Cheng C."/>
            <person name="Hour A."/>
            <person name="Lee P."/>
            <person name="Lin S."/>
            <person name="Lin Y."/>
            <person name="Liou J."/>
            <person name="Liu S."/>
            <person name="Hsing Y."/>
            <person name="Raghuvanshi S."/>
            <person name="Mohanty A."/>
            <person name="Bharti A.K."/>
            <person name="Gaur A."/>
            <person name="Gupta V."/>
            <person name="Kumar D."/>
            <person name="Ravi V."/>
            <person name="Vij S."/>
            <person name="Kapur A."/>
            <person name="Khurana P."/>
            <person name="Khurana P."/>
            <person name="Khurana J.P."/>
            <person name="Tyagi A.K."/>
            <person name="Gaikwad K."/>
            <person name="Singh A."/>
            <person name="Dalal V."/>
            <person name="Srivastava S."/>
            <person name="Dixit A."/>
            <person name="Pal A.K."/>
            <person name="Ghazi I.A."/>
            <person name="Yadav M."/>
            <person name="Pandit A."/>
            <person name="Bhargava A."/>
            <person name="Sureshbabu K."/>
            <person name="Batra K."/>
            <person name="Sharma T.R."/>
            <person name="Mohapatra T."/>
            <person name="Singh N.K."/>
            <person name="Messing J."/>
            <person name="Nelson A.B."/>
            <person name="Fuks G."/>
            <person name="Kavchok S."/>
            <person name="Keizer G."/>
            <person name="Linton E."/>
            <person name="Llaca V."/>
            <person name="Song R."/>
            <person name="Tanyolac B."/>
            <person name="Young S."/>
            <person name="Ho-Il K."/>
            <person name="Hahn J.H."/>
            <person name="Sangsakoo G."/>
            <person name="Vanavichit A."/>
            <person name="de Mattos Luiz.A.T."/>
            <person name="Zimmer P.D."/>
            <person name="Malone G."/>
            <person name="Dellagostin O."/>
            <person name="de Oliveira A.C."/>
            <person name="Bevan M."/>
            <person name="Bancroft I."/>
            <person name="Minx P."/>
            <person name="Cordum H."/>
            <person name="Wilson R."/>
            <person name="Cheng Z."/>
            <person name="Jin W."/>
            <person name="Jiang J."/>
            <person name="Leong S.A."/>
            <person name="Iwama H."/>
            <person name="Gojobori T."/>
            <person name="Itoh T."/>
            <person name="Niimura Y."/>
            <person name="Fujii Y."/>
            <person name="Habara T."/>
            <person name="Sakai H."/>
            <person name="Sato Y."/>
            <person name="Wilson G."/>
            <person name="Kumar K."/>
            <person name="McCouch S."/>
            <person name="Juretic N."/>
            <person name="Hoen D."/>
            <person name="Wright S."/>
            <person name="Bruskiewich R."/>
            <person name="Bureau T."/>
            <person name="Miyao A."/>
            <person name="Hirochika H."/>
            <person name="Nishikawa T."/>
            <person name="Kadowaki K."/>
            <person name="Sugiura M."/>
            <person name="Burr B."/>
            <person name="Sasaki T."/>
        </authorList>
    </citation>
    <scope>NUCLEOTIDE SEQUENCE [LARGE SCALE GENOMIC DNA]</scope>
    <source>
        <strain evidence="2">cv. Nipponbare</strain>
    </source>
</reference>
<accession>A0A0N7KKF0</accession>
<evidence type="ECO:0000313" key="2">
    <source>
        <dbReference type="Proteomes" id="UP000059680"/>
    </source>
</evidence>
<dbReference type="EMBL" id="AP014961">
    <property type="protein sequence ID" value="BAS93033.1"/>
    <property type="molecule type" value="Genomic_DNA"/>
</dbReference>
<gene>
    <name evidence="1" type="ordered locus">Os05g0252050</name>
    <name evidence="1" type="ORF">OSNPB_050252050</name>
</gene>
<sequence>MARLRQVMTQVMRNMFSWRVKGTTVNRHFCSCLASTLRRKKLRTVTGMLSAGTNPVIIWILMPTKQKTIPSSTATAMARGVTSQLKPGSGFFSNAASTDVSLGSPIDASMA</sequence>
<keyword evidence="2" id="KW-1185">Reference proteome</keyword>
<name>A0A0N7KKF0_ORYSJ</name>
<dbReference type="Gramene" id="Os05t0252050-00">
    <property type="protein sequence ID" value="Os05t0252050-00"/>
    <property type="gene ID" value="Os05g0252050"/>
</dbReference>
<evidence type="ECO:0000313" key="1">
    <source>
        <dbReference type="EMBL" id="BAS93033.1"/>
    </source>
</evidence>
<reference evidence="1 2" key="3">
    <citation type="journal article" date="2013" name="Rice">
        <title>Improvement of the Oryza sativa Nipponbare reference genome using next generation sequence and optical map data.</title>
        <authorList>
            <person name="Kawahara Y."/>
            <person name="de la Bastide M."/>
            <person name="Hamilton J.P."/>
            <person name="Kanamori H."/>
            <person name="McCombie W.R."/>
            <person name="Ouyang S."/>
            <person name="Schwartz D.C."/>
            <person name="Tanaka T."/>
            <person name="Wu J."/>
            <person name="Zhou S."/>
            <person name="Childs K.L."/>
            <person name="Davidson R.M."/>
            <person name="Lin H."/>
            <person name="Quesada-Ocampo L."/>
            <person name="Vaillancourt B."/>
            <person name="Sakai H."/>
            <person name="Lee S.S."/>
            <person name="Kim J."/>
            <person name="Numa H."/>
            <person name="Itoh T."/>
            <person name="Buell C.R."/>
            <person name="Matsumoto T."/>
        </authorList>
    </citation>
    <scope>NUCLEOTIDE SEQUENCE [LARGE SCALE GENOMIC DNA]</scope>
    <source>
        <strain evidence="2">cv. Nipponbare</strain>
    </source>
</reference>